<comment type="similarity">
    <text evidence="1">Belongs to the LysR transcriptional regulatory family.</text>
</comment>
<dbReference type="Pfam" id="PF00126">
    <property type="entry name" value="HTH_1"/>
    <property type="match status" value="1"/>
</dbReference>
<protein>
    <submittedName>
        <fullName evidence="6">LysR family transcriptional regulator</fullName>
    </submittedName>
</protein>
<dbReference type="InterPro" id="IPR036390">
    <property type="entry name" value="WH_DNA-bd_sf"/>
</dbReference>
<dbReference type="InterPro" id="IPR000847">
    <property type="entry name" value="LysR_HTH_N"/>
</dbReference>
<dbReference type="Gene3D" id="1.10.10.10">
    <property type="entry name" value="Winged helix-like DNA-binding domain superfamily/Winged helix DNA-binding domain"/>
    <property type="match status" value="1"/>
</dbReference>
<dbReference type="SUPFAM" id="SSF46785">
    <property type="entry name" value="Winged helix' DNA-binding domain"/>
    <property type="match status" value="1"/>
</dbReference>
<keyword evidence="4" id="KW-0804">Transcription</keyword>
<dbReference type="PROSITE" id="PS50931">
    <property type="entry name" value="HTH_LYSR"/>
    <property type="match status" value="1"/>
</dbReference>
<dbReference type="Pfam" id="PF03466">
    <property type="entry name" value="LysR_substrate"/>
    <property type="match status" value="1"/>
</dbReference>
<name>A0ABZ2LDG5_9BACT</name>
<dbReference type="InterPro" id="IPR005119">
    <property type="entry name" value="LysR_subst-bd"/>
</dbReference>
<proteinExistence type="inferred from homology"/>
<keyword evidence="3" id="KW-0238">DNA-binding</keyword>
<keyword evidence="2" id="KW-0805">Transcription regulation</keyword>
<evidence type="ECO:0000313" key="7">
    <source>
        <dbReference type="Proteomes" id="UP001374803"/>
    </source>
</evidence>
<dbReference type="InterPro" id="IPR036388">
    <property type="entry name" value="WH-like_DNA-bd_sf"/>
</dbReference>
<evidence type="ECO:0000259" key="5">
    <source>
        <dbReference type="PROSITE" id="PS50931"/>
    </source>
</evidence>
<dbReference type="PANTHER" id="PTHR30419">
    <property type="entry name" value="HTH-TYPE TRANSCRIPTIONAL REGULATOR YBHD"/>
    <property type="match status" value="1"/>
</dbReference>
<evidence type="ECO:0000256" key="4">
    <source>
        <dbReference type="ARBA" id="ARBA00023163"/>
    </source>
</evidence>
<accession>A0ABZ2LDG5</accession>
<evidence type="ECO:0000256" key="2">
    <source>
        <dbReference type="ARBA" id="ARBA00023015"/>
    </source>
</evidence>
<dbReference type="PANTHER" id="PTHR30419:SF31">
    <property type="entry name" value="BLR3139 PROTEIN"/>
    <property type="match status" value="1"/>
</dbReference>
<evidence type="ECO:0000313" key="6">
    <source>
        <dbReference type="EMBL" id="WXB08976.1"/>
    </source>
</evidence>
<dbReference type="SUPFAM" id="SSF53850">
    <property type="entry name" value="Periplasmic binding protein-like II"/>
    <property type="match status" value="1"/>
</dbReference>
<dbReference type="PRINTS" id="PR00039">
    <property type="entry name" value="HTHLYSR"/>
</dbReference>
<sequence>MSATIAIRRRALGVSAIDSIIAGKTEVGALMSDISLNWDLHDKPIASNESISYNPFISAIIITMDLRQLTYFIAVAEERSFSRGARREHVVQSAVSAAVSRLEQELEVKLFDRSTRDVALTPAGAALLPEAKATLGAARRARESVATASGELGGSVIVGSLQSSGPLDLPAVLAGVHAAHPKIVICLRQVSTGTEGHLAAVASGDIDLALVSTSPQANGSTAAITLHALTTEPLLFVCHRNHALASRKRVELRELAEQIFVNFAPGWGYEHRRIAPLRWPGSIDVCRSKFPITRPPSDS</sequence>
<feature type="domain" description="HTH lysR-type" evidence="5">
    <location>
        <begin position="64"/>
        <end position="121"/>
    </location>
</feature>
<organism evidence="6 7">
    <name type="scientific">Pendulispora rubella</name>
    <dbReference type="NCBI Taxonomy" id="2741070"/>
    <lineage>
        <taxon>Bacteria</taxon>
        <taxon>Pseudomonadati</taxon>
        <taxon>Myxococcota</taxon>
        <taxon>Myxococcia</taxon>
        <taxon>Myxococcales</taxon>
        <taxon>Sorangiineae</taxon>
        <taxon>Pendulisporaceae</taxon>
        <taxon>Pendulispora</taxon>
    </lineage>
</organism>
<gene>
    <name evidence="6" type="ORF">LVJ94_17285</name>
</gene>
<evidence type="ECO:0000256" key="1">
    <source>
        <dbReference type="ARBA" id="ARBA00009437"/>
    </source>
</evidence>
<dbReference type="Proteomes" id="UP001374803">
    <property type="component" value="Chromosome"/>
</dbReference>
<dbReference type="InterPro" id="IPR050950">
    <property type="entry name" value="HTH-type_LysR_regulators"/>
</dbReference>
<dbReference type="Gene3D" id="3.40.190.10">
    <property type="entry name" value="Periplasmic binding protein-like II"/>
    <property type="match status" value="1"/>
</dbReference>
<reference evidence="6" key="1">
    <citation type="submission" date="2021-12" db="EMBL/GenBank/DDBJ databases">
        <title>Discovery of the Pendulisporaceae a myxobacterial family with distinct sporulation behavior and unique specialized metabolism.</title>
        <authorList>
            <person name="Garcia R."/>
            <person name="Popoff A."/>
            <person name="Bader C.D."/>
            <person name="Loehr J."/>
            <person name="Walesch S."/>
            <person name="Walt C."/>
            <person name="Boldt J."/>
            <person name="Bunk B."/>
            <person name="Haeckl F.J.F.P.J."/>
            <person name="Gunesch A.P."/>
            <person name="Birkelbach J."/>
            <person name="Nuebel U."/>
            <person name="Pietschmann T."/>
            <person name="Bach T."/>
            <person name="Mueller R."/>
        </authorList>
    </citation>
    <scope>NUCLEOTIDE SEQUENCE</scope>
    <source>
        <strain evidence="6">MSr11367</strain>
    </source>
</reference>
<dbReference type="EMBL" id="CP089983">
    <property type="protein sequence ID" value="WXB08976.1"/>
    <property type="molecule type" value="Genomic_DNA"/>
</dbReference>
<keyword evidence="7" id="KW-1185">Reference proteome</keyword>
<evidence type="ECO:0000256" key="3">
    <source>
        <dbReference type="ARBA" id="ARBA00023125"/>
    </source>
</evidence>